<feature type="compositionally biased region" description="Low complexity" evidence="1">
    <location>
        <begin position="51"/>
        <end position="60"/>
    </location>
</feature>
<name>A0AAV9P003_9PEZI</name>
<proteinExistence type="predicted"/>
<keyword evidence="4" id="KW-1185">Reference proteome</keyword>
<dbReference type="EMBL" id="JAVRRT010000018">
    <property type="protein sequence ID" value="KAK5164951.1"/>
    <property type="molecule type" value="Genomic_DNA"/>
</dbReference>
<evidence type="ECO:0000256" key="2">
    <source>
        <dbReference type="SAM" id="SignalP"/>
    </source>
</evidence>
<dbReference type="AlphaFoldDB" id="A0AAV9P003"/>
<dbReference type="GeneID" id="89930946"/>
<keyword evidence="2" id="KW-0732">Signal</keyword>
<evidence type="ECO:0000313" key="4">
    <source>
        <dbReference type="Proteomes" id="UP001337655"/>
    </source>
</evidence>
<comment type="caution">
    <text evidence="3">The sequence shown here is derived from an EMBL/GenBank/DDBJ whole genome shotgun (WGS) entry which is preliminary data.</text>
</comment>
<protein>
    <submittedName>
        <fullName evidence="3">Uncharacterized protein</fullName>
    </submittedName>
</protein>
<dbReference type="RefSeq" id="XP_064655147.1">
    <property type="nucleotide sequence ID" value="XM_064806842.1"/>
</dbReference>
<evidence type="ECO:0000256" key="1">
    <source>
        <dbReference type="SAM" id="MobiDB-lite"/>
    </source>
</evidence>
<sequence>MPFFPWLAATVWPLVPIIAFGIGYNVGVDEHHAPPPGPPNGLQTAGPPNMSPTNAATGAPAGPPNASPTSMVTSVTTSSPAGPPAVTPTGPPAGVSTGAPAGPPNVLRDTSAQESQLILQINHTALAPQELRRLRGLQMKVASDGHEALFSVPGDFEADGNITGIWDAPSNGLKQGGLSFFIPGLLTPVQGWWATLPQMTADEREDIKEAFETIYETLVSQQPHVPEPWQFPNATERLGLFELIGKVVERLVHVEFNGTQA</sequence>
<gene>
    <name evidence="3" type="ORF">LTR77_009616</name>
</gene>
<feature type="region of interest" description="Disordered" evidence="1">
    <location>
        <begin position="31"/>
        <end position="103"/>
    </location>
</feature>
<feature type="compositionally biased region" description="Low complexity" evidence="1">
    <location>
        <begin position="67"/>
        <end position="80"/>
    </location>
</feature>
<reference evidence="3 4" key="1">
    <citation type="submission" date="2023-08" db="EMBL/GenBank/DDBJ databases">
        <title>Black Yeasts Isolated from many extreme environments.</title>
        <authorList>
            <person name="Coleine C."/>
            <person name="Stajich J.E."/>
            <person name="Selbmann L."/>
        </authorList>
    </citation>
    <scope>NUCLEOTIDE SEQUENCE [LARGE SCALE GENOMIC DNA]</scope>
    <source>
        <strain evidence="3 4">CCFEE 5935</strain>
    </source>
</reference>
<feature type="compositionally biased region" description="Pro residues" evidence="1">
    <location>
        <begin position="81"/>
        <end position="91"/>
    </location>
</feature>
<evidence type="ECO:0000313" key="3">
    <source>
        <dbReference type="EMBL" id="KAK5164951.1"/>
    </source>
</evidence>
<organism evidence="3 4">
    <name type="scientific">Saxophila tyrrhenica</name>
    <dbReference type="NCBI Taxonomy" id="1690608"/>
    <lineage>
        <taxon>Eukaryota</taxon>
        <taxon>Fungi</taxon>
        <taxon>Dikarya</taxon>
        <taxon>Ascomycota</taxon>
        <taxon>Pezizomycotina</taxon>
        <taxon>Dothideomycetes</taxon>
        <taxon>Dothideomycetidae</taxon>
        <taxon>Mycosphaerellales</taxon>
        <taxon>Extremaceae</taxon>
        <taxon>Saxophila</taxon>
    </lineage>
</organism>
<feature type="chain" id="PRO_5043900315" evidence="2">
    <location>
        <begin position="20"/>
        <end position="261"/>
    </location>
</feature>
<feature type="signal peptide" evidence="2">
    <location>
        <begin position="1"/>
        <end position="19"/>
    </location>
</feature>
<dbReference type="Proteomes" id="UP001337655">
    <property type="component" value="Unassembled WGS sequence"/>
</dbReference>
<accession>A0AAV9P003</accession>